<keyword evidence="1" id="KW-0862">Zinc</keyword>
<feature type="compositionally biased region" description="Basic and acidic residues" evidence="2">
    <location>
        <begin position="154"/>
        <end position="164"/>
    </location>
</feature>
<evidence type="ECO:0000256" key="2">
    <source>
        <dbReference type="SAM" id="MobiDB-lite"/>
    </source>
</evidence>
<feature type="transmembrane region" description="Helical" evidence="1">
    <location>
        <begin position="47"/>
        <end position="70"/>
    </location>
</feature>
<dbReference type="GO" id="GO:0098826">
    <property type="term" value="C:endoplasmic reticulum tubular network membrane"/>
    <property type="evidence" value="ECO:0007669"/>
    <property type="project" value="UniProtKB-UniRule"/>
</dbReference>
<dbReference type="PANTHER" id="PTHR22166:SF12">
    <property type="entry name" value="ENDOPLASMIC RETICULUM JUNCTION FORMATION PROTEIN LUNAPARK"/>
    <property type="match status" value="1"/>
</dbReference>
<comment type="similarity">
    <text evidence="1">Belongs to the lunapark family.</text>
</comment>
<reference evidence="4" key="1">
    <citation type="submission" date="2021-03" db="EMBL/GenBank/DDBJ databases">
        <authorList>
            <person name="Tagirdzhanova G."/>
        </authorList>
    </citation>
    <scope>NUCLEOTIDE SEQUENCE</scope>
</reference>
<dbReference type="GO" id="GO:0008270">
    <property type="term" value="F:zinc ion binding"/>
    <property type="evidence" value="ECO:0007669"/>
    <property type="project" value="UniProtKB-KW"/>
</dbReference>
<keyword evidence="1" id="KW-0256">Endoplasmic reticulum</keyword>
<feature type="region of interest" description="Disordered" evidence="2">
    <location>
        <begin position="203"/>
        <end position="227"/>
    </location>
</feature>
<dbReference type="Proteomes" id="UP000664203">
    <property type="component" value="Unassembled WGS sequence"/>
</dbReference>
<dbReference type="OrthoDB" id="1725934at2759"/>
<keyword evidence="1" id="KW-0472">Membrane</keyword>
<keyword evidence="5" id="KW-1185">Reference proteome</keyword>
<proteinExistence type="inferred from homology"/>
<name>A0A8H3EX52_9LECA</name>
<feature type="region of interest" description="Disordered" evidence="2">
    <location>
        <begin position="311"/>
        <end position="407"/>
    </location>
</feature>
<comment type="domain">
    <text evidence="1">The C4-type zinc finger motif is necessary both for its ER three-way tubular junction localization and formation.</text>
</comment>
<evidence type="ECO:0000256" key="1">
    <source>
        <dbReference type="RuleBase" id="RU367073"/>
    </source>
</evidence>
<protein>
    <recommendedName>
        <fullName evidence="1">Endoplasmic reticulum junction formation protein lunapark</fullName>
    </recommendedName>
</protein>
<dbReference type="InterPro" id="IPR040115">
    <property type="entry name" value="Lnp"/>
</dbReference>
<dbReference type="PANTHER" id="PTHR22166">
    <property type="entry name" value="ENDOPLASMIC RETICULUM JUNCTION FORMATION PROTEIN LUNAPARK"/>
    <property type="match status" value="1"/>
</dbReference>
<feature type="compositionally biased region" description="Basic and acidic residues" evidence="2">
    <location>
        <begin position="379"/>
        <end position="393"/>
    </location>
</feature>
<organism evidence="4 5">
    <name type="scientific">Alectoria fallacina</name>
    <dbReference type="NCBI Taxonomy" id="1903189"/>
    <lineage>
        <taxon>Eukaryota</taxon>
        <taxon>Fungi</taxon>
        <taxon>Dikarya</taxon>
        <taxon>Ascomycota</taxon>
        <taxon>Pezizomycotina</taxon>
        <taxon>Lecanoromycetes</taxon>
        <taxon>OSLEUM clade</taxon>
        <taxon>Lecanoromycetidae</taxon>
        <taxon>Lecanorales</taxon>
        <taxon>Lecanorineae</taxon>
        <taxon>Parmeliaceae</taxon>
        <taxon>Alectoria</taxon>
    </lineage>
</organism>
<feature type="region of interest" description="Disordered" evidence="2">
    <location>
        <begin position="138"/>
        <end position="185"/>
    </location>
</feature>
<evidence type="ECO:0000313" key="5">
    <source>
        <dbReference type="Proteomes" id="UP000664203"/>
    </source>
</evidence>
<sequence length="407" mass="44525">MVSFWPWKGDNNSPASFEKILSNLSAKISKTGGRLDGLRKRSRRLRVLWTLYAGFAYLLCNIILILVVGWRNWGPVEYAAVAGGPVVIYIGRLGLTTYYEYRTSSIQSHLDELQKQRDSTIEKLKAATKYNDTQDLLTKYGGTPTPKAKLAGLSERKPTPKQRDTPTGGRTTAVPPPTANIPGRDGTAILTNTPQRSISQIRSPLGQGASYPASGATPPTQGPLSPRGVSAEFAPNAFSAAPQYAEANEGSRWYDRIIDVLLGEDETLPRARLALICSNCRLVNGQAPPGVKRLEDVGKWRCGGCGAANGEESEAKEIVSSIKNQASFEERQPDKGEEDNSEVRNRDMNHEDAPASQEDDNESDVTQYSSETSKSMQHVQEKRGKLVEPENPKRRSTRSKASGTMAS</sequence>
<dbReference type="GO" id="GO:1903373">
    <property type="term" value="P:positive regulation of endoplasmic reticulum tubular network organization"/>
    <property type="evidence" value="ECO:0007669"/>
    <property type="project" value="UniProtKB-UniRule"/>
</dbReference>
<feature type="domain" description="Lunapark zinc ribbon" evidence="3">
    <location>
        <begin position="253"/>
        <end position="309"/>
    </location>
</feature>
<dbReference type="GO" id="GO:0071788">
    <property type="term" value="P:endoplasmic reticulum tubular network maintenance"/>
    <property type="evidence" value="ECO:0007669"/>
    <property type="project" value="UniProtKB-UniRule"/>
</dbReference>
<comment type="subcellular location">
    <subcellularLocation>
        <location evidence="1">Endoplasmic reticulum membrane</location>
        <topology evidence="1">Multi-pass membrane protein</topology>
    </subcellularLocation>
</comment>
<keyword evidence="1" id="KW-0479">Metal-binding</keyword>
<feature type="compositionally biased region" description="Polar residues" evidence="2">
    <location>
        <begin position="364"/>
        <end position="378"/>
    </location>
</feature>
<dbReference type="InterPro" id="IPR019273">
    <property type="entry name" value="Lunapark_Znf"/>
</dbReference>
<dbReference type="AlphaFoldDB" id="A0A8H3EX52"/>
<evidence type="ECO:0000259" key="3">
    <source>
        <dbReference type="Pfam" id="PF10058"/>
    </source>
</evidence>
<keyword evidence="1" id="KW-0812">Transmembrane</keyword>
<keyword evidence="1" id="KW-1133">Transmembrane helix</keyword>
<keyword evidence="1" id="KW-0863">Zinc-finger</keyword>
<comment type="caution">
    <text evidence="1">Lacks conserved residue(s) required for the propagation of feature annotation.</text>
</comment>
<accession>A0A8H3EX52</accession>
<comment type="caution">
    <text evidence="4">The sequence shown here is derived from an EMBL/GenBank/DDBJ whole genome shotgun (WGS) entry which is preliminary data.</text>
</comment>
<gene>
    <name evidence="4" type="ORF">ALECFALPRED_009291</name>
</gene>
<feature type="compositionally biased region" description="Basic and acidic residues" evidence="2">
    <location>
        <begin position="341"/>
        <end position="353"/>
    </location>
</feature>
<comment type="function">
    <text evidence="1">Plays a role in determining ER morphology.</text>
</comment>
<evidence type="ECO:0000313" key="4">
    <source>
        <dbReference type="EMBL" id="CAF9914097.1"/>
    </source>
</evidence>
<dbReference type="Pfam" id="PF10058">
    <property type="entry name" value="Zn_ribbon_10"/>
    <property type="match status" value="1"/>
</dbReference>
<dbReference type="EMBL" id="CAJPDR010000068">
    <property type="protein sequence ID" value="CAF9914097.1"/>
    <property type="molecule type" value="Genomic_DNA"/>
</dbReference>